<dbReference type="OrthoDB" id="5314041at2759"/>
<evidence type="ECO:0000313" key="2">
    <source>
        <dbReference type="Proteomes" id="UP000515160"/>
    </source>
</evidence>
<accession>A0A6P8Z6T8</accession>
<dbReference type="Pfam" id="PF16006">
    <property type="entry name" value="NUSAP"/>
    <property type="match status" value="1"/>
</dbReference>
<feature type="compositionally biased region" description="Polar residues" evidence="1">
    <location>
        <begin position="626"/>
        <end position="644"/>
    </location>
</feature>
<reference evidence="3" key="1">
    <citation type="submission" date="2025-08" db="UniProtKB">
        <authorList>
            <consortium name="RefSeq"/>
        </authorList>
    </citation>
    <scope>IDENTIFICATION</scope>
    <source>
        <strain evidence="3">15112-1751.03</strain>
        <tissue evidence="3">Whole Adult</tissue>
    </source>
</reference>
<gene>
    <name evidence="3" type="primary">LOC117573284</name>
</gene>
<sequence length="785" mass="87091">MEVKSATENDACPQESLTPVAKHTRRATRLKSCDEELQPKTPNASTSMRLLSETPRRSARKSVRPPMDYADIIENNVMRSARKDNNNKTVIDADVETEAAPEEETHKWQAAEVGRAARKRGRKAKRTANKKAKLQQEEEQATEAADEDNAEDKENEEIEVPTVELVPSAKKQSSATKAASKVADATLEIEAEEAVKAATVIEEKEEIEEPTAELVSSAKKQSIATKAASKVADATLEIEAEVVVKAATVIEVEEEETAAIVPEVEVIEIEEEETAVIVPEVEVEEKPEAVTEALLETVPEDEGTDEVAGEEKASTALEAAETLTVHTAEVIVMPSTVHEVCLDQSLEVLPAGVTAEVMNDLGLSPLNKPDEVVKRDDDDVEEMPSLIVLDDEDPAEEQNRTFEIEESPEKQPDELPHSQFLDVEMPTLQMSPEVGIKVVLTDENDENTTILKAMGTPKSSKSKAYKFPTPFKSTSKMNLNFTDVKSTIKKKILNADASRSSRRSKSVCDLTQEQTKTVSFYSPIEVSTVSDIDKRWEEEFNFSHVTQRRKRSKSADAPIINSKIPLPKFYGITKAPSPMPVKLKARTKLPNFAAIHQKHFSKMENLVDHIERKAVRAKELTSSAKKLIPGNSSAKKLPTNSSKLTSEEARPKAIKNIGTLMTPMKSEEAERKRKLPTPRNIMVVQPQQVVTSSRLPLLTKPAATKPKIITTAATSVVPSIAAKKPAMAASAIVKNKLEERRKRHMEMFKGRTTKENRSDLIRGVRSNRRFELQMEHRRQMNENKS</sequence>
<dbReference type="GO" id="GO:0000281">
    <property type="term" value="P:mitotic cytokinesis"/>
    <property type="evidence" value="ECO:0007669"/>
    <property type="project" value="InterPro"/>
</dbReference>
<feature type="compositionally biased region" description="Low complexity" evidence="1">
    <location>
        <begin position="168"/>
        <end position="179"/>
    </location>
</feature>
<feature type="compositionally biased region" description="Basic residues" evidence="1">
    <location>
        <begin position="116"/>
        <end position="133"/>
    </location>
</feature>
<evidence type="ECO:0000256" key="1">
    <source>
        <dbReference type="SAM" id="MobiDB-lite"/>
    </source>
</evidence>
<feature type="region of interest" description="Disordered" evidence="1">
    <location>
        <begin position="626"/>
        <end position="648"/>
    </location>
</feature>
<feature type="compositionally biased region" description="Acidic residues" evidence="1">
    <location>
        <begin position="137"/>
        <end position="159"/>
    </location>
</feature>
<feature type="region of interest" description="Disordered" evidence="1">
    <location>
        <begin position="94"/>
        <end position="179"/>
    </location>
</feature>
<dbReference type="GO" id="GO:0005874">
    <property type="term" value="C:microtubule"/>
    <property type="evidence" value="ECO:0007669"/>
    <property type="project" value="InterPro"/>
</dbReference>
<dbReference type="RefSeq" id="XP_034112277.1">
    <property type="nucleotide sequence ID" value="XM_034256386.2"/>
</dbReference>
<proteinExistence type="predicted"/>
<feature type="compositionally biased region" description="Basic and acidic residues" evidence="1">
    <location>
        <begin position="397"/>
        <end position="415"/>
    </location>
</feature>
<feature type="region of interest" description="Disordered" evidence="1">
    <location>
        <begin position="390"/>
        <end position="415"/>
    </location>
</feature>
<feature type="compositionally biased region" description="Polar residues" evidence="1">
    <location>
        <begin position="40"/>
        <end position="49"/>
    </location>
</feature>
<dbReference type="GO" id="GO:0005819">
    <property type="term" value="C:spindle"/>
    <property type="evidence" value="ECO:0007669"/>
    <property type="project" value="InterPro"/>
</dbReference>
<dbReference type="GeneID" id="117573284"/>
<evidence type="ECO:0000313" key="3">
    <source>
        <dbReference type="RefSeq" id="XP_034112277.1"/>
    </source>
</evidence>
<name>A0A6P8Z6T8_DROAB</name>
<dbReference type="Proteomes" id="UP000515160">
    <property type="component" value="Chromosome 2R"/>
</dbReference>
<keyword evidence="2" id="KW-1185">Reference proteome</keyword>
<dbReference type="AlphaFoldDB" id="A0A6P8Z6T8"/>
<protein>
    <submittedName>
        <fullName evidence="3">Uncharacterized protein LOC117573284 isoform X3</fullName>
    </submittedName>
</protein>
<dbReference type="GO" id="GO:0040001">
    <property type="term" value="P:establishment of mitotic spindle localization"/>
    <property type="evidence" value="ECO:0007669"/>
    <property type="project" value="InterPro"/>
</dbReference>
<organism evidence="2 3">
    <name type="scientific">Drosophila albomicans</name>
    <name type="common">Fruit fly</name>
    <dbReference type="NCBI Taxonomy" id="7291"/>
    <lineage>
        <taxon>Eukaryota</taxon>
        <taxon>Metazoa</taxon>
        <taxon>Ecdysozoa</taxon>
        <taxon>Arthropoda</taxon>
        <taxon>Hexapoda</taxon>
        <taxon>Insecta</taxon>
        <taxon>Pterygota</taxon>
        <taxon>Neoptera</taxon>
        <taxon>Endopterygota</taxon>
        <taxon>Diptera</taxon>
        <taxon>Brachycera</taxon>
        <taxon>Muscomorpha</taxon>
        <taxon>Ephydroidea</taxon>
        <taxon>Drosophilidae</taxon>
        <taxon>Drosophila</taxon>
    </lineage>
</organism>
<feature type="region of interest" description="Disordered" evidence="1">
    <location>
        <begin position="1"/>
        <end position="67"/>
    </location>
</feature>
<dbReference type="InterPro" id="IPR026756">
    <property type="entry name" value="NuSAP"/>
</dbReference>